<dbReference type="InterPro" id="IPR002549">
    <property type="entry name" value="AI-2E-like"/>
</dbReference>
<dbReference type="RefSeq" id="WP_116284604.1">
    <property type="nucleotide sequence ID" value="NZ_NBXA01000034.1"/>
</dbReference>
<reference evidence="10 11" key="1">
    <citation type="submission" date="2017-04" db="EMBL/GenBank/DDBJ databases">
        <title>Comparative genome analysis of Subtercola boreus.</title>
        <authorList>
            <person name="Cho Y.-J."/>
            <person name="Cho A."/>
            <person name="Kim O.-S."/>
            <person name="Lee J.-I."/>
        </authorList>
    </citation>
    <scope>NUCLEOTIDE SEQUENCE [LARGE SCALE GENOMIC DNA]</scope>
    <source>
        <strain evidence="10 11">P27444</strain>
    </source>
</reference>
<feature type="transmembrane region" description="Helical" evidence="9">
    <location>
        <begin position="335"/>
        <end position="366"/>
    </location>
</feature>
<evidence type="ECO:0000256" key="3">
    <source>
        <dbReference type="ARBA" id="ARBA00022448"/>
    </source>
</evidence>
<name>A0A3E0VAX3_9MICO</name>
<proteinExistence type="inferred from homology"/>
<gene>
    <name evidence="10" type="ORF">B7R21_17780</name>
</gene>
<dbReference type="GO" id="GO:0055085">
    <property type="term" value="P:transmembrane transport"/>
    <property type="evidence" value="ECO:0007669"/>
    <property type="project" value="TreeGrafter"/>
</dbReference>
<feature type="transmembrane region" description="Helical" evidence="9">
    <location>
        <begin position="267"/>
        <end position="291"/>
    </location>
</feature>
<dbReference type="GO" id="GO:0005886">
    <property type="term" value="C:plasma membrane"/>
    <property type="evidence" value="ECO:0007669"/>
    <property type="project" value="UniProtKB-SubCell"/>
</dbReference>
<keyword evidence="7 9" id="KW-0472">Membrane</keyword>
<evidence type="ECO:0000313" key="10">
    <source>
        <dbReference type="EMBL" id="RFA06964.1"/>
    </source>
</evidence>
<evidence type="ECO:0000313" key="11">
    <source>
        <dbReference type="Proteomes" id="UP000256709"/>
    </source>
</evidence>
<evidence type="ECO:0000256" key="7">
    <source>
        <dbReference type="ARBA" id="ARBA00023136"/>
    </source>
</evidence>
<evidence type="ECO:0000256" key="5">
    <source>
        <dbReference type="ARBA" id="ARBA00022692"/>
    </source>
</evidence>
<keyword evidence="4" id="KW-1003">Cell membrane</keyword>
<feature type="region of interest" description="Disordered" evidence="8">
    <location>
        <begin position="372"/>
        <end position="406"/>
    </location>
</feature>
<accession>A0A3E0VAX3</accession>
<dbReference type="Pfam" id="PF01594">
    <property type="entry name" value="AI-2E_transport"/>
    <property type="match status" value="1"/>
</dbReference>
<keyword evidence="6 9" id="KW-1133">Transmembrane helix</keyword>
<feature type="transmembrane region" description="Helical" evidence="9">
    <location>
        <begin position="101"/>
        <end position="122"/>
    </location>
</feature>
<feature type="transmembrane region" description="Helical" evidence="9">
    <location>
        <begin position="41"/>
        <end position="62"/>
    </location>
</feature>
<evidence type="ECO:0000256" key="9">
    <source>
        <dbReference type="SAM" id="Phobius"/>
    </source>
</evidence>
<evidence type="ECO:0000256" key="2">
    <source>
        <dbReference type="ARBA" id="ARBA00009773"/>
    </source>
</evidence>
<feature type="region of interest" description="Disordered" evidence="8">
    <location>
        <begin position="1"/>
        <end position="27"/>
    </location>
</feature>
<dbReference type="EMBL" id="NBXA01000034">
    <property type="protein sequence ID" value="RFA06964.1"/>
    <property type="molecule type" value="Genomic_DNA"/>
</dbReference>
<feature type="transmembrane region" description="Helical" evidence="9">
    <location>
        <begin position="176"/>
        <end position="201"/>
    </location>
</feature>
<evidence type="ECO:0000256" key="6">
    <source>
        <dbReference type="ARBA" id="ARBA00022989"/>
    </source>
</evidence>
<feature type="transmembrane region" description="Helical" evidence="9">
    <location>
        <begin position="68"/>
        <end position="89"/>
    </location>
</feature>
<dbReference type="AlphaFoldDB" id="A0A3E0VAX3"/>
<keyword evidence="3" id="KW-0813">Transport</keyword>
<dbReference type="OrthoDB" id="9784366at2"/>
<dbReference type="Proteomes" id="UP000256709">
    <property type="component" value="Unassembled WGS sequence"/>
</dbReference>
<feature type="transmembrane region" description="Helical" evidence="9">
    <location>
        <begin position="242"/>
        <end position="261"/>
    </location>
</feature>
<keyword evidence="5 9" id="KW-0812">Transmembrane</keyword>
<comment type="similarity">
    <text evidence="2">Belongs to the autoinducer-2 exporter (AI-2E) (TC 2.A.86) family.</text>
</comment>
<comment type="caution">
    <text evidence="10">The sequence shown here is derived from an EMBL/GenBank/DDBJ whole genome shotgun (WGS) entry which is preliminary data.</text>
</comment>
<protein>
    <submittedName>
        <fullName evidence="10">AI-2E family transporter</fullName>
    </submittedName>
</protein>
<sequence length="406" mass="42372">MPATRADQPDATPATPSGEPATTDSRRPSLRDLLTDKFGQVAIRSGQVIVLLVLAVGIVFALVQLKLVVIPVLIALILASALSPVISFLRRHGLSAAISTWVTLIAGVVVFGGIITLIVFAVEGQWDSLSSSAVEGVNQLQQFVQNGPFNISQEQFDSARDTVVGFLTSSQFGTGAIAGVSAAGSVITGAVLAFVILFFLLKDGDRIWAFFLRPFHGYRLERGHRIGHTAVKTFGGYVRGTAVVAFVDAVFIGAGAAVLGVPLALPLAVIVFVTAFIPIVGATLAGILAALVALVANGPFVALLVILIVVLVNQLEGNLLQPVVMANSLKLHPLVILVALTAGTILGGIVGAVLAVPIAAVSWAIIKVWNHDEQPDPPRKPPFWRRGTSKPRSGDADVAPNGLATP</sequence>
<feature type="transmembrane region" description="Helical" evidence="9">
    <location>
        <begin position="298"/>
        <end position="315"/>
    </location>
</feature>
<evidence type="ECO:0000256" key="8">
    <source>
        <dbReference type="SAM" id="MobiDB-lite"/>
    </source>
</evidence>
<comment type="subcellular location">
    <subcellularLocation>
        <location evidence="1">Cell membrane</location>
        <topology evidence="1">Multi-pass membrane protein</topology>
    </subcellularLocation>
</comment>
<dbReference type="PANTHER" id="PTHR21716:SF53">
    <property type="entry name" value="PERMEASE PERM-RELATED"/>
    <property type="match status" value="1"/>
</dbReference>
<evidence type="ECO:0000256" key="4">
    <source>
        <dbReference type="ARBA" id="ARBA00022475"/>
    </source>
</evidence>
<evidence type="ECO:0000256" key="1">
    <source>
        <dbReference type="ARBA" id="ARBA00004651"/>
    </source>
</evidence>
<organism evidence="10 11">
    <name type="scientific">Subtercola boreus</name>
    <dbReference type="NCBI Taxonomy" id="120213"/>
    <lineage>
        <taxon>Bacteria</taxon>
        <taxon>Bacillati</taxon>
        <taxon>Actinomycetota</taxon>
        <taxon>Actinomycetes</taxon>
        <taxon>Micrococcales</taxon>
        <taxon>Microbacteriaceae</taxon>
        <taxon>Subtercola</taxon>
    </lineage>
</organism>
<dbReference type="PANTHER" id="PTHR21716">
    <property type="entry name" value="TRANSMEMBRANE PROTEIN"/>
    <property type="match status" value="1"/>
</dbReference>